<dbReference type="Pfam" id="PF00356">
    <property type="entry name" value="LacI"/>
    <property type="match status" value="1"/>
</dbReference>
<dbReference type="InterPro" id="IPR010982">
    <property type="entry name" value="Lambda_DNA-bd_dom_sf"/>
</dbReference>
<keyword evidence="1" id="KW-0678">Repressor</keyword>
<dbReference type="InterPro" id="IPR000843">
    <property type="entry name" value="HTH_LacI"/>
</dbReference>
<dbReference type="InParanoid" id="A0A146G3I3"/>
<dbReference type="SUPFAM" id="SSF53822">
    <property type="entry name" value="Periplasmic binding protein-like I"/>
    <property type="match status" value="1"/>
</dbReference>
<dbReference type="STRING" id="690879.TSACC_2608"/>
<dbReference type="Gene3D" id="3.40.50.2300">
    <property type="match status" value="2"/>
</dbReference>
<evidence type="ECO:0000313" key="6">
    <source>
        <dbReference type="EMBL" id="GAT32210.1"/>
    </source>
</evidence>
<dbReference type="EMBL" id="BDCO01000002">
    <property type="protein sequence ID" value="GAT32210.1"/>
    <property type="molecule type" value="Genomic_DNA"/>
</dbReference>
<dbReference type="Pfam" id="PF13377">
    <property type="entry name" value="Peripla_BP_3"/>
    <property type="match status" value="1"/>
</dbReference>
<dbReference type="Gene3D" id="1.10.260.40">
    <property type="entry name" value="lambda repressor-like DNA-binding domains"/>
    <property type="match status" value="1"/>
</dbReference>
<dbReference type="InterPro" id="IPR046335">
    <property type="entry name" value="LacI/GalR-like_sensor"/>
</dbReference>
<keyword evidence="3" id="KW-0238">DNA-binding</keyword>
<reference evidence="7" key="1">
    <citation type="journal article" date="2017" name="Genome Announc.">
        <title>Draft Genome Sequence of Terrimicrobium sacchariphilum NM-5T, a Facultative Anaerobic Soil Bacterium of the Class Spartobacteria.</title>
        <authorList>
            <person name="Qiu Y.L."/>
            <person name="Tourlousse D.M."/>
            <person name="Matsuura N."/>
            <person name="Ohashi A."/>
            <person name="Sekiguchi Y."/>
        </authorList>
    </citation>
    <scope>NUCLEOTIDE SEQUENCE [LARGE SCALE GENOMIC DNA]</scope>
    <source>
        <strain evidence="7">NM-5</strain>
    </source>
</reference>
<name>A0A146G3I3_TERSA</name>
<evidence type="ECO:0000256" key="2">
    <source>
        <dbReference type="ARBA" id="ARBA00023015"/>
    </source>
</evidence>
<keyword evidence="2" id="KW-0805">Transcription regulation</keyword>
<proteinExistence type="predicted"/>
<gene>
    <name evidence="6" type="ORF">TSACC_2608</name>
</gene>
<dbReference type="SMART" id="SM00354">
    <property type="entry name" value="HTH_LACI"/>
    <property type="match status" value="1"/>
</dbReference>
<evidence type="ECO:0000256" key="3">
    <source>
        <dbReference type="ARBA" id="ARBA00023125"/>
    </source>
</evidence>
<evidence type="ECO:0000256" key="4">
    <source>
        <dbReference type="ARBA" id="ARBA00023163"/>
    </source>
</evidence>
<keyword evidence="4" id="KW-0804">Transcription</keyword>
<dbReference type="AlphaFoldDB" id="A0A146G3I3"/>
<comment type="caution">
    <text evidence="6">The sequence shown here is derived from an EMBL/GenBank/DDBJ whole genome shotgun (WGS) entry which is preliminary data.</text>
</comment>
<sequence>MAEIARRAGVSKNTVSLALRHDRQIPQETRDRIARIARELGYNKNATVARLMAELRRGKAPRFRSCLAVVNAHADRNAFRTHPTIPTYIEGCRRRAAALGYRLDEFWLHEPSLDGIRLNKVLRARGIMGVIVVGLMGNNRLPDRFLPTWQSFPTVVTGVRTHEPALSFACTDHHMLALAAFRKALALGYQRPALVIDPVIDELVEHRITAGVQVAQRALPRARRVRTFLPPDDSPGSEAGFHEWREREHPDVILTLYNNVRRWLEKRRFRVPRDIGLIQLEWRSSSPDWAGMNQHNDVVGEAAVEMVIGMIHNNESGIPAFPRATLIDSSWVDGSTVKTRLPPAR</sequence>
<dbReference type="OrthoDB" id="183213at2"/>
<feature type="domain" description="HTH lacI-type" evidence="5">
    <location>
        <begin position="1"/>
        <end position="53"/>
    </location>
</feature>
<dbReference type="CDD" id="cd01392">
    <property type="entry name" value="HTH_LacI"/>
    <property type="match status" value="1"/>
</dbReference>
<dbReference type="Proteomes" id="UP000076023">
    <property type="component" value="Unassembled WGS sequence"/>
</dbReference>
<evidence type="ECO:0000313" key="7">
    <source>
        <dbReference type="Proteomes" id="UP000076023"/>
    </source>
</evidence>
<protein>
    <submittedName>
        <fullName evidence="6">LacI family transcriptional regulator</fullName>
    </submittedName>
</protein>
<accession>A0A146G3I3</accession>
<evidence type="ECO:0000256" key="1">
    <source>
        <dbReference type="ARBA" id="ARBA00022491"/>
    </source>
</evidence>
<organism evidence="6 7">
    <name type="scientific">Terrimicrobium sacchariphilum</name>
    <dbReference type="NCBI Taxonomy" id="690879"/>
    <lineage>
        <taxon>Bacteria</taxon>
        <taxon>Pseudomonadati</taxon>
        <taxon>Verrucomicrobiota</taxon>
        <taxon>Terrimicrobiia</taxon>
        <taxon>Terrimicrobiales</taxon>
        <taxon>Terrimicrobiaceae</taxon>
        <taxon>Terrimicrobium</taxon>
    </lineage>
</organism>
<keyword evidence="7" id="KW-1185">Reference proteome</keyword>
<dbReference type="GO" id="GO:0003700">
    <property type="term" value="F:DNA-binding transcription factor activity"/>
    <property type="evidence" value="ECO:0007669"/>
    <property type="project" value="TreeGrafter"/>
</dbReference>
<dbReference type="PROSITE" id="PS50932">
    <property type="entry name" value="HTH_LACI_2"/>
    <property type="match status" value="1"/>
</dbReference>
<dbReference type="PANTHER" id="PTHR30146:SF148">
    <property type="entry name" value="HTH-TYPE TRANSCRIPTIONAL REPRESSOR PURR-RELATED"/>
    <property type="match status" value="1"/>
</dbReference>
<dbReference type="PANTHER" id="PTHR30146">
    <property type="entry name" value="LACI-RELATED TRANSCRIPTIONAL REPRESSOR"/>
    <property type="match status" value="1"/>
</dbReference>
<evidence type="ECO:0000259" key="5">
    <source>
        <dbReference type="PROSITE" id="PS50932"/>
    </source>
</evidence>
<dbReference type="SUPFAM" id="SSF47413">
    <property type="entry name" value="lambda repressor-like DNA-binding domains"/>
    <property type="match status" value="1"/>
</dbReference>
<dbReference type="GO" id="GO:0000976">
    <property type="term" value="F:transcription cis-regulatory region binding"/>
    <property type="evidence" value="ECO:0007669"/>
    <property type="project" value="TreeGrafter"/>
</dbReference>
<dbReference type="InterPro" id="IPR028082">
    <property type="entry name" value="Peripla_BP_I"/>
</dbReference>